<evidence type="ECO:0000313" key="4">
    <source>
        <dbReference type="Proteomes" id="UP001153678"/>
    </source>
</evidence>
<feature type="coiled-coil region" evidence="1">
    <location>
        <begin position="365"/>
        <end position="392"/>
    </location>
</feature>
<keyword evidence="1" id="KW-0175">Coiled coil</keyword>
<comment type="caution">
    <text evidence="3">The sequence shown here is derived from an EMBL/GenBank/DDBJ whole genome shotgun (WGS) entry which is preliminary data.</text>
</comment>
<dbReference type="OrthoDB" id="5595898at2759"/>
<dbReference type="InterPro" id="IPR013087">
    <property type="entry name" value="Znf_C2H2_type"/>
</dbReference>
<protein>
    <submittedName>
        <fullName evidence="3">17381_t:CDS:1</fullName>
    </submittedName>
</protein>
<evidence type="ECO:0000313" key="3">
    <source>
        <dbReference type="EMBL" id="CAI2174317.1"/>
    </source>
</evidence>
<evidence type="ECO:0000256" key="1">
    <source>
        <dbReference type="SAM" id="Coils"/>
    </source>
</evidence>
<sequence>MRGAKTERNRREYWERSKKLLNGSLITSLLPNQYAKQQTNDNTSGSIFINCTKMYSPYFGVMISRNEKALVKNPTYADIDTDISIFPIALNEMSNSHLVEFDLSVICKDKNQDLELKCCRYRQIANKINERCKLDLTQAEALISALTREISLIEGPPGTRKTVINNENIVEFARCKYNEYRLGSRIKSDKIKEFCLEDSDLPSWISILKKVLQVILKKPKILHIFDRWSKREDIEIIRRTQKALSNPPQKNKKIKDPRIHMIKEELSSLQKSHDDKRQKMSIGPRIIVCEETGEVLKAHILSAFTLQLRRTLYPKLIDGENTGKYPNIRDAQYNVYFINHRHPEDSGGDLAMQSHVNKYEVEMVVETRRTKLEEIERRVDGTNNRNEKANSSENKECISLVNFELMASESKDMWATVIKILDEQNQIGDVSPDGGCYENCTKLHPCAHPCPKLCFEDCGKCECSVRDIILPKCGYVLQLMYCDHSKVVHCFESIDNASCNEYCGNMLECNHECLTECNRFQNFQNHKKKHKTNQMKKQIKSPETPWRMRITKETNEETNKRSNHGKYICLWECEHQGRCELSCGAPYQIPCNERCNKQSKCEHICAGVFSFIIQEVSKLLNVTNQEHEAAESTHYSLLANVEILEFDLTIILLNNFLKSCNDVKTCDENLGKPLSDEETLEIHRAMKTESKRTGNWFECPNGHPVNNNYLTYIYTIGEHSGAMEA</sequence>
<proteinExistence type="predicted"/>
<organism evidence="3 4">
    <name type="scientific">Funneliformis geosporum</name>
    <dbReference type="NCBI Taxonomy" id="1117311"/>
    <lineage>
        <taxon>Eukaryota</taxon>
        <taxon>Fungi</taxon>
        <taxon>Fungi incertae sedis</taxon>
        <taxon>Mucoromycota</taxon>
        <taxon>Glomeromycotina</taxon>
        <taxon>Glomeromycetes</taxon>
        <taxon>Glomerales</taxon>
        <taxon>Glomeraceae</taxon>
        <taxon>Funneliformis</taxon>
    </lineage>
</organism>
<reference evidence="3" key="1">
    <citation type="submission" date="2022-08" db="EMBL/GenBank/DDBJ databases">
        <authorList>
            <person name="Kallberg Y."/>
            <person name="Tangrot J."/>
            <person name="Rosling A."/>
        </authorList>
    </citation>
    <scope>NUCLEOTIDE SEQUENCE</scope>
    <source>
        <strain evidence="3">Wild A</strain>
    </source>
</reference>
<dbReference type="InterPro" id="IPR027417">
    <property type="entry name" value="P-loop_NTPase"/>
</dbReference>
<keyword evidence="4" id="KW-1185">Reference proteome</keyword>
<gene>
    <name evidence="3" type="ORF">FWILDA_LOCUS6531</name>
</gene>
<dbReference type="PROSITE" id="PS00028">
    <property type="entry name" value="ZINC_FINGER_C2H2_1"/>
    <property type="match status" value="1"/>
</dbReference>
<dbReference type="Gene3D" id="3.40.50.300">
    <property type="entry name" value="P-loop containing nucleotide triphosphate hydrolases"/>
    <property type="match status" value="1"/>
</dbReference>
<evidence type="ECO:0000259" key="2">
    <source>
        <dbReference type="PROSITE" id="PS00028"/>
    </source>
</evidence>
<dbReference type="Proteomes" id="UP001153678">
    <property type="component" value="Unassembled WGS sequence"/>
</dbReference>
<name>A0A9W4WV32_9GLOM</name>
<dbReference type="AlphaFoldDB" id="A0A9W4WV32"/>
<feature type="domain" description="C2H2-type" evidence="2">
    <location>
        <begin position="509"/>
        <end position="530"/>
    </location>
</feature>
<dbReference type="EMBL" id="CAMKVN010001194">
    <property type="protein sequence ID" value="CAI2174317.1"/>
    <property type="molecule type" value="Genomic_DNA"/>
</dbReference>
<accession>A0A9W4WV32</accession>